<dbReference type="RefSeq" id="WP_075061292.1">
    <property type="nucleotide sequence ID" value="NZ_LGCL01000007.1"/>
</dbReference>
<dbReference type="EMBL" id="LGCL01000007">
    <property type="protein sequence ID" value="KPL80068.1"/>
    <property type="molecule type" value="Genomic_DNA"/>
</dbReference>
<name>A0A0P6XIV1_9CHLR</name>
<evidence type="ECO:0000313" key="2">
    <source>
        <dbReference type="EMBL" id="KPL80068.1"/>
    </source>
</evidence>
<evidence type="ECO:0000313" key="3">
    <source>
        <dbReference type="Proteomes" id="UP000050417"/>
    </source>
</evidence>
<dbReference type="InterPro" id="IPR051783">
    <property type="entry name" value="NAD(P)-dependent_oxidoreduct"/>
</dbReference>
<dbReference type="Proteomes" id="UP000050417">
    <property type="component" value="Unassembled WGS sequence"/>
</dbReference>
<accession>A0A0P6XIV1</accession>
<dbReference type="PANTHER" id="PTHR48079:SF6">
    <property type="entry name" value="NAD(P)-BINDING DOMAIN-CONTAINING PROTEIN-RELATED"/>
    <property type="match status" value="1"/>
</dbReference>
<dbReference type="GO" id="GO:0004029">
    <property type="term" value="F:aldehyde dehydrogenase (NAD+) activity"/>
    <property type="evidence" value="ECO:0007669"/>
    <property type="project" value="TreeGrafter"/>
</dbReference>
<proteinExistence type="predicted"/>
<dbReference type="STRING" id="1134406.ADN00_02005"/>
<evidence type="ECO:0000259" key="1">
    <source>
        <dbReference type="Pfam" id="PF01370"/>
    </source>
</evidence>
<sequence>MKIFITGGTGFIGGYVTRRLAQDGHELVCLARPTSQRGALQAVGAQIVEGDVFDNEALAQGMRGCQAVIHLANVYSFWEKDPTVYRRVNVEGTRNVMLAALEAGAQKVIHVSSAVIYGKPTVSPYTEDTPFGPERFSAYAESKYEGDRLVWDLHRQRGLPVVGIYPAAVIGAGDLKASGMFVVNVLKHRLPAVGLKNSRITFVPARDVAEAIALALRAQYNVGERYLIGKHTLCLEEYLKTVSEISGERLPLIWLPDGVVVGLARALTWLADRTRRPPLWGMSNDQTRTFLEGFACDGSKAERELGLTYSPLRPAFEEAVRWVREHVK</sequence>
<dbReference type="GO" id="GO:0005737">
    <property type="term" value="C:cytoplasm"/>
    <property type="evidence" value="ECO:0007669"/>
    <property type="project" value="TreeGrafter"/>
</dbReference>
<dbReference type="AlphaFoldDB" id="A0A0P6XIV1"/>
<feature type="domain" description="NAD-dependent epimerase/dehydratase" evidence="1">
    <location>
        <begin position="3"/>
        <end position="229"/>
    </location>
</feature>
<comment type="caution">
    <text evidence="2">The sequence shown here is derived from an EMBL/GenBank/DDBJ whole genome shotgun (WGS) entry which is preliminary data.</text>
</comment>
<dbReference type="Gene3D" id="3.40.50.720">
    <property type="entry name" value="NAD(P)-binding Rossmann-like Domain"/>
    <property type="match status" value="1"/>
</dbReference>
<dbReference type="PANTHER" id="PTHR48079">
    <property type="entry name" value="PROTEIN YEEZ"/>
    <property type="match status" value="1"/>
</dbReference>
<dbReference type="OrthoDB" id="9807212at2"/>
<reference evidence="2 3" key="1">
    <citation type="submission" date="2015-07" db="EMBL/GenBank/DDBJ databases">
        <title>Genome sequence of Ornatilinea apprima DSM 23815.</title>
        <authorList>
            <person name="Hemp J."/>
            <person name="Ward L.M."/>
            <person name="Pace L.A."/>
            <person name="Fischer W.W."/>
        </authorList>
    </citation>
    <scope>NUCLEOTIDE SEQUENCE [LARGE SCALE GENOMIC DNA]</scope>
    <source>
        <strain evidence="2 3">P3M-1</strain>
    </source>
</reference>
<dbReference type="InterPro" id="IPR001509">
    <property type="entry name" value="Epimerase_deHydtase"/>
</dbReference>
<protein>
    <recommendedName>
        <fullName evidence="1">NAD-dependent epimerase/dehydratase domain-containing protein</fullName>
    </recommendedName>
</protein>
<dbReference type="SUPFAM" id="SSF51735">
    <property type="entry name" value="NAD(P)-binding Rossmann-fold domains"/>
    <property type="match status" value="1"/>
</dbReference>
<dbReference type="InterPro" id="IPR036291">
    <property type="entry name" value="NAD(P)-bd_dom_sf"/>
</dbReference>
<organism evidence="2 3">
    <name type="scientific">Ornatilinea apprima</name>
    <dbReference type="NCBI Taxonomy" id="1134406"/>
    <lineage>
        <taxon>Bacteria</taxon>
        <taxon>Bacillati</taxon>
        <taxon>Chloroflexota</taxon>
        <taxon>Anaerolineae</taxon>
        <taxon>Anaerolineales</taxon>
        <taxon>Anaerolineaceae</taxon>
        <taxon>Ornatilinea</taxon>
    </lineage>
</organism>
<keyword evidence="3" id="KW-1185">Reference proteome</keyword>
<dbReference type="Pfam" id="PF01370">
    <property type="entry name" value="Epimerase"/>
    <property type="match status" value="1"/>
</dbReference>
<gene>
    <name evidence="2" type="ORF">ADN00_02005</name>
</gene>